<evidence type="ECO:0000313" key="4">
    <source>
        <dbReference type="EMBL" id="WZN43103.1"/>
    </source>
</evidence>
<dbReference type="InterPro" id="IPR008928">
    <property type="entry name" value="6-hairpin_glycosidase_sf"/>
</dbReference>
<feature type="signal peptide" evidence="3">
    <location>
        <begin position="1"/>
        <end position="23"/>
    </location>
</feature>
<dbReference type="InterPro" id="IPR012341">
    <property type="entry name" value="6hp_glycosidase-like_sf"/>
</dbReference>
<dbReference type="Pfam" id="PF07470">
    <property type="entry name" value="Glyco_hydro_88"/>
    <property type="match status" value="1"/>
</dbReference>
<feature type="chain" id="PRO_5045349274" evidence="3">
    <location>
        <begin position="24"/>
        <end position="397"/>
    </location>
</feature>
<keyword evidence="3" id="KW-0732">Signal</keyword>
<protein>
    <submittedName>
        <fullName evidence="4">Glycoside hydrolase family 88 protein</fullName>
    </submittedName>
</protein>
<accession>A0ABZ2YUF3</accession>
<dbReference type="Gene3D" id="1.50.10.10">
    <property type="match status" value="1"/>
</dbReference>
<evidence type="ECO:0000313" key="5">
    <source>
        <dbReference type="Proteomes" id="UP001485459"/>
    </source>
</evidence>
<gene>
    <name evidence="4" type="ORF">WJU16_08665</name>
</gene>
<dbReference type="PANTHER" id="PTHR36845:SF1">
    <property type="entry name" value="HYDROLASE, PUTATIVE (AFU_ORTHOLOGUE AFUA_7G05090)-RELATED"/>
    <property type="match status" value="1"/>
</dbReference>
<evidence type="ECO:0000256" key="1">
    <source>
        <dbReference type="ARBA" id="ARBA00022801"/>
    </source>
</evidence>
<evidence type="ECO:0000256" key="2">
    <source>
        <dbReference type="ARBA" id="ARBA00038358"/>
    </source>
</evidence>
<dbReference type="GO" id="GO:0016787">
    <property type="term" value="F:hydrolase activity"/>
    <property type="evidence" value="ECO:0007669"/>
    <property type="project" value="UniProtKB-KW"/>
</dbReference>
<organism evidence="4 5">
    <name type="scientific">Chitinophaga pollutisoli</name>
    <dbReference type="NCBI Taxonomy" id="3133966"/>
    <lineage>
        <taxon>Bacteria</taxon>
        <taxon>Pseudomonadati</taxon>
        <taxon>Bacteroidota</taxon>
        <taxon>Chitinophagia</taxon>
        <taxon>Chitinophagales</taxon>
        <taxon>Chitinophagaceae</taxon>
        <taxon>Chitinophaga</taxon>
    </lineage>
</organism>
<dbReference type="Proteomes" id="UP001485459">
    <property type="component" value="Chromosome"/>
</dbReference>
<dbReference type="EMBL" id="CP149822">
    <property type="protein sequence ID" value="WZN43103.1"/>
    <property type="molecule type" value="Genomic_DNA"/>
</dbReference>
<proteinExistence type="inferred from homology"/>
<sequence length="397" mass="45391">MTSQIGKWATALAFLVIPAAASAQQVSKKDMRTLIDENMRFAVKQYQVLKDSTPAHRMPRTFQNGRSVTSDTEWWCSGFYPGTLWYLYEYTKDPAVKAEAEQRLAILEKEKRYTGNHDIGFMIYCSFGNAYRITGDKKYKDVVDTAAVYQITRYQPSIQSIQSWNKNKRLNCPVIIDNMMNLEQLLWVAQQGGDPRFREIAITHANTTLKNHYRPDHSTFHIVDYDLDKGTVIQKVNGQGAHDTSAWSRGQAWGLYGFTLMYRFTRDQKYLDHARNIAQFILTHPNLPADKIPYWDYNAPQMPTSRDASAGAIAASALLELGRHVNRQERQQYVSAAATMLQSLGSPAYRAKPGENGGFLLKNSVGHFLANSEVDVPLTYADYYFLEGLLRYKKWYL</sequence>
<evidence type="ECO:0000256" key="3">
    <source>
        <dbReference type="SAM" id="SignalP"/>
    </source>
</evidence>
<dbReference type="InterPro" id="IPR010905">
    <property type="entry name" value="Glyco_hydro_88"/>
</dbReference>
<reference evidence="5" key="1">
    <citation type="submission" date="2024-03" db="EMBL/GenBank/DDBJ databases">
        <title>Chitinophaga horti sp. nov., isolated from garden soil.</title>
        <authorList>
            <person name="Lee D.S."/>
            <person name="Han D.M."/>
            <person name="Baek J.H."/>
            <person name="Choi D.G."/>
            <person name="Jeon J.H."/>
            <person name="Jeon C.O."/>
        </authorList>
    </citation>
    <scope>NUCLEOTIDE SEQUENCE [LARGE SCALE GENOMIC DNA]</scope>
    <source>
        <strain evidence="5">GPA1</strain>
    </source>
</reference>
<keyword evidence="1 4" id="KW-0378">Hydrolase</keyword>
<dbReference type="PANTHER" id="PTHR36845">
    <property type="entry name" value="HYDROLASE, PUTATIVE (AFU_ORTHOLOGUE AFUA_7G05090)-RELATED"/>
    <property type="match status" value="1"/>
</dbReference>
<comment type="similarity">
    <text evidence="2">Belongs to the glycosyl hydrolase 88 family.</text>
</comment>
<name>A0ABZ2YUF3_9BACT</name>
<dbReference type="RefSeq" id="WP_341837925.1">
    <property type="nucleotide sequence ID" value="NZ_CP149822.1"/>
</dbReference>
<keyword evidence="5" id="KW-1185">Reference proteome</keyword>
<dbReference type="SUPFAM" id="SSF48208">
    <property type="entry name" value="Six-hairpin glycosidases"/>
    <property type="match status" value="1"/>
</dbReference>
<dbReference type="InterPro" id="IPR052369">
    <property type="entry name" value="UG_Glycosaminoglycan_Hydrolase"/>
</dbReference>